<dbReference type="Pfam" id="PF01764">
    <property type="entry name" value="Lipase_3"/>
    <property type="match status" value="1"/>
</dbReference>
<comment type="catalytic activity">
    <reaction evidence="13">
        <text>a 1,2-diacyl-sn-glycerol + H2O = a 2-acylglycerol + a fatty acid + H(+)</text>
        <dbReference type="Rhea" id="RHEA:33275"/>
        <dbReference type="ChEBI" id="CHEBI:15377"/>
        <dbReference type="ChEBI" id="CHEBI:15378"/>
        <dbReference type="ChEBI" id="CHEBI:17389"/>
        <dbReference type="ChEBI" id="CHEBI:17815"/>
        <dbReference type="ChEBI" id="CHEBI:28868"/>
        <dbReference type="EC" id="3.1.1.116"/>
    </reaction>
    <physiologicalReaction direction="left-to-right" evidence="13">
        <dbReference type="Rhea" id="RHEA:33276"/>
    </physiologicalReaction>
</comment>
<dbReference type="CDD" id="cd00519">
    <property type="entry name" value="Lipase_3"/>
    <property type="match status" value="1"/>
</dbReference>
<dbReference type="EC" id="3.1.1.116" evidence="14"/>
<name>A2FZK3_TRIV3</name>
<dbReference type="KEGG" id="tva:4747333"/>
<keyword evidence="10" id="KW-1133">Transmembrane helix</keyword>
<dbReference type="eggNOG" id="KOG2088">
    <property type="taxonomic scope" value="Eukaryota"/>
</dbReference>
<sequence length="343" mass="38627">MSSVLQKAKKAFIEKHHQLRRKFFDAIMDKTKIDGSGKFSFGKFMKLVGAKLNPQDEGKPYDFTIEQLKQVLICADLSNRTYDLEFSSPEEAGKIIYQNTIEETYKLPMHVTYNETTHTLYIVFRGTLSFADIITDLTATLATFEDGFVHSGVLETAESSIDESIKIIEESLKTDNELKVILTGHSLGGATSGLILHRLKENFPDMNIKAILFAPPPSLSKNLWEVTRNEIISFHLNDDPVPFCSLHNAAAAAADSLPQSIGSYFAKIAEKDELIPPGEVYKIQMVINNPKATKTYKTDTEKHYTRLASGLNESHHSMQLYFEMIRSLIDILENPPEKETITM</sequence>
<keyword evidence="4" id="KW-0597">Phosphoprotein</keyword>
<evidence type="ECO:0000259" key="15">
    <source>
        <dbReference type="Pfam" id="PF01764"/>
    </source>
</evidence>
<dbReference type="VEuPathDB" id="TrichDB:TVAG_171410"/>
<dbReference type="GO" id="GO:0016298">
    <property type="term" value="F:lipase activity"/>
    <property type="evidence" value="ECO:0000318"/>
    <property type="project" value="GO_Central"/>
</dbReference>
<evidence type="ECO:0000256" key="3">
    <source>
        <dbReference type="ARBA" id="ARBA00022475"/>
    </source>
</evidence>
<evidence type="ECO:0000256" key="1">
    <source>
        <dbReference type="ARBA" id="ARBA00001913"/>
    </source>
</evidence>
<dbReference type="GO" id="GO:0046872">
    <property type="term" value="F:metal ion binding"/>
    <property type="evidence" value="ECO:0007669"/>
    <property type="project" value="UniProtKB-KW"/>
</dbReference>
<organism evidence="16 17">
    <name type="scientific">Trichomonas vaginalis (strain ATCC PRA-98 / G3)</name>
    <dbReference type="NCBI Taxonomy" id="412133"/>
    <lineage>
        <taxon>Eukaryota</taxon>
        <taxon>Metamonada</taxon>
        <taxon>Parabasalia</taxon>
        <taxon>Trichomonadida</taxon>
        <taxon>Trichomonadidae</taxon>
        <taxon>Trichomonas</taxon>
    </lineage>
</organism>
<gene>
    <name evidence="16" type="ORF">TVAG_171410</name>
</gene>
<dbReference type="EMBL" id="DS114179">
    <property type="protein sequence ID" value="EAX89661.1"/>
    <property type="molecule type" value="Genomic_DNA"/>
</dbReference>
<dbReference type="InParanoid" id="A2FZK3"/>
<dbReference type="AlphaFoldDB" id="A2FZK3"/>
<evidence type="ECO:0000256" key="2">
    <source>
        <dbReference type="ARBA" id="ARBA00004651"/>
    </source>
</evidence>
<keyword evidence="8" id="KW-0106">Calcium</keyword>
<keyword evidence="7" id="KW-0378">Hydrolase</keyword>
<dbReference type="SUPFAM" id="SSF53474">
    <property type="entry name" value="alpha/beta-Hydrolases"/>
    <property type="match status" value="1"/>
</dbReference>
<evidence type="ECO:0000256" key="10">
    <source>
        <dbReference type="ARBA" id="ARBA00022989"/>
    </source>
</evidence>
<dbReference type="GO" id="GO:0016042">
    <property type="term" value="P:lipid catabolic process"/>
    <property type="evidence" value="ECO:0000318"/>
    <property type="project" value="GO_Central"/>
</dbReference>
<keyword evidence="12" id="KW-0472">Membrane</keyword>
<dbReference type="RefSeq" id="XP_001302591.1">
    <property type="nucleotide sequence ID" value="XM_001302590.1"/>
</dbReference>
<evidence type="ECO:0000256" key="6">
    <source>
        <dbReference type="ARBA" id="ARBA00022723"/>
    </source>
</evidence>
<dbReference type="OrthoDB" id="438440at2759"/>
<reference evidence="16" key="2">
    <citation type="journal article" date="2007" name="Science">
        <title>Draft genome sequence of the sexually transmitted pathogen Trichomonas vaginalis.</title>
        <authorList>
            <person name="Carlton J.M."/>
            <person name="Hirt R.P."/>
            <person name="Silva J.C."/>
            <person name="Delcher A.L."/>
            <person name="Schatz M."/>
            <person name="Zhao Q."/>
            <person name="Wortman J.R."/>
            <person name="Bidwell S.L."/>
            <person name="Alsmark U.C.M."/>
            <person name="Besteiro S."/>
            <person name="Sicheritz-Ponten T."/>
            <person name="Noel C.J."/>
            <person name="Dacks J.B."/>
            <person name="Foster P.G."/>
            <person name="Simillion C."/>
            <person name="Van de Peer Y."/>
            <person name="Miranda-Saavedra D."/>
            <person name="Barton G.J."/>
            <person name="Westrop G.D."/>
            <person name="Mueller S."/>
            <person name="Dessi D."/>
            <person name="Fiori P.L."/>
            <person name="Ren Q."/>
            <person name="Paulsen I."/>
            <person name="Zhang H."/>
            <person name="Bastida-Corcuera F.D."/>
            <person name="Simoes-Barbosa A."/>
            <person name="Brown M.T."/>
            <person name="Hayes R.D."/>
            <person name="Mukherjee M."/>
            <person name="Okumura C.Y."/>
            <person name="Schneider R."/>
            <person name="Smith A.J."/>
            <person name="Vanacova S."/>
            <person name="Villalvazo M."/>
            <person name="Haas B.J."/>
            <person name="Pertea M."/>
            <person name="Feldblyum T.V."/>
            <person name="Utterback T.R."/>
            <person name="Shu C.L."/>
            <person name="Osoegawa K."/>
            <person name="de Jong P.J."/>
            <person name="Hrdy I."/>
            <person name="Horvathova L."/>
            <person name="Zubacova Z."/>
            <person name="Dolezal P."/>
            <person name="Malik S.B."/>
            <person name="Logsdon J.M. Jr."/>
            <person name="Henze K."/>
            <person name="Gupta A."/>
            <person name="Wang C.C."/>
            <person name="Dunne R.L."/>
            <person name="Upcroft J.A."/>
            <person name="Upcroft P."/>
            <person name="White O."/>
            <person name="Salzberg S.L."/>
            <person name="Tang P."/>
            <person name="Chiu C.-H."/>
            <person name="Lee Y.-S."/>
            <person name="Embley T.M."/>
            <person name="Coombs G.H."/>
            <person name="Mottram J.C."/>
            <person name="Tachezy J."/>
            <person name="Fraser-Liggett C.M."/>
            <person name="Johnson P.J."/>
        </authorList>
    </citation>
    <scope>NUCLEOTIDE SEQUENCE [LARGE SCALE GENOMIC DNA]</scope>
    <source>
        <strain evidence="16">G3</strain>
    </source>
</reference>
<evidence type="ECO:0000256" key="13">
    <source>
        <dbReference type="ARBA" id="ARBA00024531"/>
    </source>
</evidence>
<dbReference type="InterPro" id="IPR002921">
    <property type="entry name" value="Fungal_lipase-type"/>
</dbReference>
<evidence type="ECO:0000256" key="7">
    <source>
        <dbReference type="ARBA" id="ARBA00022801"/>
    </source>
</evidence>
<comment type="subcellular location">
    <subcellularLocation>
        <location evidence="2">Cell membrane</location>
        <topology evidence="2">Multi-pass membrane protein</topology>
    </subcellularLocation>
</comment>
<comment type="cofactor">
    <cofactor evidence="1">
        <name>Ca(2+)</name>
        <dbReference type="ChEBI" id="CHEBI:29108"/>
    </cofactor>
</comment>
<proteinExistence type="predicted"/>
<keyword evidence="6" id="KW-0479">Metal-binding</keyword>
<accession>A2FZK3</accession>
<evidence type="ECO:0000256" key="9">
    <source>
        <dbReference type="ARBA" id="ARBA00022963"/>
    </source>
</evidence>
<feature type="domain" description="Fungal lipase-type" evidence="15">
    <location>
        <begin position="121"/>
        <end position="245"/>
    </location>
</feature>
<keyword evidence="11" id="KW-0443">Lipid metabolism</keyword>
<protein>
    <recommendedName>
        <fullName evidence="14">sn-1-specific diacylglycerol lipase</fullName>
        <ecNumber evidence="14">3.1.1.116</ecNumber>
    </recommendedName>
</protein>
<dbReference type="Gene3D" id="3.40.50.1820">
    <property type="entry name" value="alpha/beta hydrolase"/>
    <property type="match status" value="1"/>
</dbReference>
<dbReference type="SMR" id="A2FZK3"/>
<keyword evidence="9" id="KW-0442">Lipid degradation</keyword>
<keyword evidence="3" id="KW-1003">Cell membrane</keyword>
<evidence type="ECO:0000313" key="16">
    <source>
        <dbReference type="EMBL" id="EAX89661.1"/>
    </source>
</evidence>
<keyword evidence="17" id="KW-1185">Reference proteome</keyword>
<keyword evidence="5" id="KW-0812">Transmembrane</keyword>
<dbReference type="PANTHER" id="PTHR45792">
    <property type="entry name" value="DIACYLGLYCEROL LIPASE HOMOLOG-RELATED"/>
    <property type="match status" value="1"/>
</dbReference>
<dbReference type="PANTHER" id="PTHR45792:SF8">
    <property type="entry name" value="DIACYLGLYCEROL LIPASE-ALPHA"/>
    <property type="match status" value="1"/>
</dbReference>
<evidence type="ECO:0000256" key="4">
    <source>
        <dbReference type="ARBA" id="ARBA00022553"/>
    </source>
</evidence>
<dbReference type="Proteomes" id="UP000001542">
    <property type="component" value="Unassembled WGS sequence"/>
</dbReference>
<evidence type="ECO:0000256" key="12">
    <source>
        <dbReference type="ARBA" id="ARBA00023136"/>
    </source>
</evidence>
<dbReference type="InterPro" id="IPR029058">
    <property type="entry name" value="AB_hydrolase_fold"/>
</dbReference>
<reference evidence="16" key="1">
    <citation type="submission" date="2006-10" db="EMBL/GenBank/DDBJ databases">
        <authorList>
            <person name="Amadeo P."/>
            <person name="Zhao Q."/>
            <person name="Wortman J."/>
            <person name="Fraser-Liggett C."/>
            <person name="Carlton J."/>
        </authorList>
    </citation>
    <scope>NUCLEOTIDE SEQUENCE</scope>
    <source>
        <strain evidence="16">G3</strain>
    </source>
</reference>
<dbReference type="InterPro" id="IPR052214">
    <property type="entry name" value="DAG_Lipase-Related"/>
</dbReference>
<evidence type="ECO:0000256" key="11">
    <source>
        <dbReference type="ARBA" id="ARBA00023098"/>
    </source>
</evidence>
<evidence type="ECO:0000256" key="14">
    <source>
        <dbReference type="ARBA" id="ARBA00026104"/>
    </source>
</evidence>
<dbReference type="VEuPathDB" id="TrichDB:TVAGG3_0791990"/>
<evidence type="ECO:0000313" key="17">
    <source>
        <dbReference type="Proteomes" id="UP000001542"/>
    </source>
</evidence>
<dbReference type="GO" id="GO:0005886">
    <property type="term" value="C:plasma membrane"/>
    <property type="evidence" value="ECO:0007669"/>
    <property type="project" value="UniProtKB-SubCell"/>
</dbReference>
<evidence type="ECO:0000256" key="5">
    <source>
        <dbReference type="ARBA" id="ARBA00022692"/>
    </source>
</evidence>
<evidence type="ECO:0000256" key="8">
    <source>
        <dbReference type="ARBA" id="ARBA00022837"/>
    </source>
</evidence>